<comment type="caution">
    <text evidence="5">The sequence shown here is derived from an EMBL/GenBank/DDBJ whole genome shotgun (WGS) entry which is preliminary data.</text>
</comment>
<dbReference type="SUPFAM" id="SSF160387">
    <property type="entry name" value="NosL/MerB-like"/>
    <property type="match status" value="1"/>
</dbReference>
<evidence type="ECO:0000256" key="3">
    <source>
        <dbReference type="ARBA" id="ARBA00022825"/>
    </source>
</evidence>
<evidence type="ECO:0000313" key="6">
    <source>
        <dbReference type="Proteomes" id="UP000722750"/>
    </source>
</evidence>
<dbReference type="AlphaFoldDB" id="A0A941W6J8"/>
<dbReference type="GO" id="GO:0008236">
    <property type="term" value="F:serine-type peptidase activity"/>
    <property type="evidence" value="ECO:0007669"/>
    <property type="project" value="UniProtKB-KW"/>
</dbReference>
<dbReference type="Pfam" id="PF05573">
    <property type="entry name" value="NosL"/>
    <property type="match status" value="1"/>
</dbReference>
<feature type="domain" description="Tail specific protease" evidence="4">
    <location>
        <begin position="309"/>
        <end position="506"/>
    </location>
</feature>
<protein>
    <recommendedName>
        <fullName evidence="4">Tail specific protease domain-containing protein</fullName>
    </recommendedName>
</protein>
<name>A0A941W6J8_9BACT</name>
<proteinExistence type="predicted"/>
<evidence type="ECO:0000256" key="1">
    <source>
        <dbReference type="ARBA" id="ARBA00022670"/>
    </source>
</evidence>
<dbReference type="Gene3D" id="3.90.226.10">
    <property type="entry name" value="2-enoyl-CoA Hydratase, Chain A, domain 1"/>
    <property type="match status" value="1"/>
</dbReference>
<dbReference type="GO" id="GO:0007165">
    <property type="term" value="P:signal transduction"/>
    <property type="evidence" value="ECO:0007669"/>
    <property type="project" value="TreeGrafter"/>
</dbReference>
<dbReference type="Pfam" id="PF03572">
    <property type="entry name" value="Peptidase_S41"/>
    <property type="match status" value="1"/>
</dbReference>
<dbReference type="InterPro" id="IPR008719">
    <property type="entry name" value="N2O_reductase_NosL"/>
</dbReference>
<organism evidence="5 6">
    <name type="scientific">Candidatus Scalindua arabica</name>
    <dbReference type="NCBI Taxonomy" id="1127984"/>
    <lineage>
        <taxon>Bacteria</taxon>
        <taxon>Pseudomonadati</taxon>
        <taxon>Planctomycetota</taxon>
        <taxon>Candidatus Brocadiia</taxon>
        <taxon>Candidatus Brocadiales</taxon>
        <taxon>Candidatus Scalinduaceae</taxon>
        <taxon>Candidatus Scalindua</taxon>
    </lineage>
</organism>
<dbReference type="GO" id="GO:0006508">
    <property type="term" value="P:proteolysis"/>
    <property type="evidence" value="ECO:0007669"/>
    <property type="project" value="UniProtKB-KW"/>
</dbReference>
<accession>A0A941W6J8</accession>
<evidence type="ECO:0000313" key="5">
    <source>
        <dbReference type="EMBL" id="MBS1259436.1"/>
    </source>
</evidence>
<keyword evidence="2" id="KW-0378">Hydrolase</keyword>
<reference evidence="5" key="1">
    <citation type="journal article" date="2021" name="ISME J.">
        <title>Fine-scale metabolic discontinuity in a stratified prokaryote microbiome of a Red Sea deep halocline.</title>
        <authorList>
            <person name="Michoud G."/>
            <person name="Ngugi D.K."/>
            <person name="Barozzi A."/>
            <person name="Merlino G."/>
            <person name="Calleja M.L."/>
            <person name="Delgado-Huertas A."/>
            <person name="Moran X.A.G."/>
            <person name="Daffonchio D."/>
        </authorList>
    </citation>
    <scope>NUCLEOTIDE SEQUENCE</scope>
    <source>
        <strain evidence="5">SuakinDeep_MAG55_1</strain>
    </source>
</reference>
<dbReference type="CDD" id="cd07560">
    <property type="entry name" value="Peptidase_S41_CPP"/>
    <property type="match status" value="1"/>
</dbReference>
<dbReference type="InterPro" id="IPR004447">
    <property type="entry name" value="Peptidase_S41A"/>
</dbReference>
<dbReference type="PANTHER" id="PTHR32060">
    <property type="entry name" value="TAIL-SPECIFIC PROTEASE"/>
    <property type="match status" value="1"/>
</dbReference>
<sequence length="528" mass="61061">MIYKIKGLKLLLLFFLNILVLSSAYSHEPDGNAPIRPAVTNHLKETEEYRTTLSYYPVGDTGIFDFTVRVEKISSGSYYNQELEFKIVDPQGIERISYIPFLDNEYNYRMRQVLKDKGQYVFIVQFIREGRDHEITFPFKVEEYNIENMCAWCRMLVTNIKTAYFLTLNGDDKKSCCIHCALNYINKFNDKFISMKSVDYYSEEKIDSQKAWYINGPDIILKDSMPPYVVAFSTIESARDFQKTYDGKIVDFNRLKYEVLRKEDPEFSPKEDEDILLLEELILRIKENYYKDIDVKELIELSIKNITTSLDQYSSLKEIKPSSLDFIRGFERDETISDTRIINDNIGYIKIKHFGRRTKEGFKKALTDIIDIDLRGLIIDLRDNPGGSLEETIQVMEFFIPEGRLLATVNSKGKTKYFSNNNEEFGYPLVILINNNTASSAEIFASTLRYHNKATLVGTNSYGKGTIQKAFPLNYNHTLILTIGEFDLADGATLQNSGIKPDYVIEGDEEQITFAIELIEKWKGNSNQ</sequence>
<keyword evidence="1" id="KW-0645">Protease</keyword>
<dbReference type="Proteomes" id="UP000722750">
    <property type="component" value="Unassembled WGS sequence"/>
</dbReference>
<dbReference type="GO" id="GO:0030288">
    <property type="term" value="C:outer membrane-bounded periplasmic space"/>
    <property type="evidence" value="ECO:0007669"/>
    <property type="project" value="TreeGrafter"/>
</dbReference>
<dbReference type="InterPro" id="IPR029045">
    <property type="entry name" value="ClpP/crotonase-like_dom_sf"/>
</dbReference>
<dbReference type="InterPro" id="IPR005151">
    <property type="entry name" value="Tail-specific_protease"/>
</dbReference>
<gene>
    <name evidence="5" type="ORF">MAG551_02506</name>
</gene>
<dbReference type="EMBL" id="JAANXD010000093">
    <property type="protein sequence ID" value="MBS1259436.1"/>
    <property type="molecule type" value="Genomic_DNA"/>
</dbReference>
<dbReference type="SMART" id="SM00245">
    <property type="entry name" value="TSPc"/>
    <property type="match status" value="1"/>
</dbReference>
<evidence type="ECO:0000259" key="4">
    <source>
        <dbReference type="SMART" id="SM00245"/>
    </source>
</evidence>
<keyword evidence="3" id="KW-0720">Serine protease</keyword>
<dbReference type="SUPFAM" id="SSF52096">
    <property type="entry name" value="ClpP/crotonase"/>
    <property type="match status" value="1"/>
</dbReference>
<dbReference type="GO" id="GO:0004175">
    <property type="term" value="F:endopeptidase activity"/>
    <property type="evidence" value="ECO:0007669"/>
    <property type="project" value="TreeGrafter"/>
</dbReference>
<evidence type="ECO:0000256" key="2">
    <source>
        <dbReference type="ARBA" id="ARBA00022801"/>
    </source>
</evidence>
<dbReference type="PANTHER" id="PTHR32060:SF30">
    <property type="entry name" value="CARBOXY-TERMINAL PROCESSING PROTEASE CTPA"/>
    <property type="match status" value="1"/>
</dbReference>